<dbReference type="EMBL" id="CP121106">
    <property type="protein sequence ID" value="WFL76878.1"/>
    <property type="molecule type" value="Genomic_DNA"/>
</dbReference>
<keyword evidence="3" id="KW-0131">Cell cycle</keyword>
<proteinExistence type="predicted"/>
<name>A0ABY8FSL1_9SPHN</name>
<dbReference type="InterPro" id="IPR042233">
    <property type="entry name" value="Cell_div_ZapA_N"/>
</dbReference>
<dbReference type="Pfam" id="PF05164">
    <property type="entry name" value="ZapA"/>
    <property type="match status" value="1"/>
</dbReference>
<evidence type="ECO:0000256" key="1">
    <source>
        <dbReference type="SAM" id="Coils"/>
    </source>
</evidence>
<evidence type="ECO:0000313" key="4">
    <source>
        <dbReference type="Proteomes" id="UP001215827"/>
    </source>
</evidence>
<keyword evidence="4" id="KW-1185">Reference proteome</keyword>
<sequence>MSQVSVTIAGKNYSLACADGEESQVRKLASLIDGKLANFGDNLSPSPAQNLLFAALLLADELEEAKSRQGTAQSASPTNGDSNALDELRLELHAMKAERDALAKELGRLRDAAPIAAQAGRDEAAETLEDLADWLEKHAEVLEGKAAAS</sequence>
<dbReference type="Proteomes" id="UP001215827">
    <property type="component" value="Chromosome"/>
</dbReference>
<feature type="region of interest" description="Disordered" evidence="2">
    <location>
        <begin position="66"/>
        <end position="85"/>
    </location>
</feature>
<feature type="coiled-coil region" evidence="1">
    <location>
        <begin position="85"/>
        <end position="112"/>
    </location>
</feature>
<dbReference type="Gene3D" id="3.30.160.880">
    <property type="entry name" value="Cell division protein ZapA protomer, N-terminal domain"/>
    <property type="match status" value="1"/>
</dbReference>
<dbReference type="GO" id="GO:0051301">
    <property type="term" value="P:cell division"/>
    <property type="evidence" value="ECO:0007669"/>
    <property type="project" value="UniProtKB-KW"/>
</dbReference>
<dbReference type="InterPro" id="IPR007838">
    <property type="entry name" value="Cell_div_ZapA-like"/>
</dbReference>
<evidence type="ECO:0000256" key="2">
    <source>
        <dbReference type="SAM" id="MobiDB-lite"/>
    </source>
</evidence>
<protein>
    <submittedName>
        <fullName evidence="3">Cell division protein ZapA</fullName>
    </submittedName>
</protein>
<dbReference type="RefSeq" id="WP_278015637.1">
    <property type="nucleotide sequence ID" value="NZ_CP121106.1"/>
</dbReference>
<gene>
    <name evidence="3" type="ORF">P7228_12880</name>
</gene>
<accession>A0ABY8FSL1</accession>
<evidence type="ECO:0000313" key="3">
    <source>
        <dbReference type="EMBL" id="WFL76878.1"/>
    </source>
</evidence>
<reference evidence="3 4" key="1">
    <citation type="submission" date="2023-03" db="EMBL/GenBank/DDBJ databases">
        <title>Altererythrobacter sp. CAU 1644 isolated from sand.</title>
        <authorList>
            <person name="Kim W."/>
        </authorList>
    </citation>
    <scope>NUCLEOTIDE SEQUENCE [LARGE SCALE GENOMIC DNA]</scope>
    <source>
        <strain evidence="3 4">CAU 1644</strain>
    </source>
</reference>
<keyword evidence="3" id="KW-0132">Cell division</keyword>
<keyword evidence="1" id="KW-0175">Coiled coil</keyword>
<dbReference type="InterPro" id="IPR036192">
    <property type="entry name" value="Cell_div_ZapA-like_sf"/>
</dbReference>
<feature type="compositionally biased region" description="Polar residues" evidence="2">
    <location>
        <begin position="68"/>
        <end position="82"/>
    </location>
</feature>
<dbReference type="SUPFAM" id="SSF102829">
    <property type="entry name" value="Cell division protein ZapA-like"/>
    <property type="match status" value="1"/>
</dbReference>
<organism evidence="3 4">
    <name type="scientific">Altererythrobacter arenosus</name>
    <dbReference type="NCBI Taxonomy" id="3032592"/>
    <lineage>
        <taxon>Bacteria</taxon>
        <taxon>Pseudomonadati</taxon>
        <taxon>Pseudomonadota</taxon>
        <taxon>Alphaproteobacteria</taxon>
        <taxon>Sphingomonadales</taxon>
        <taxon>Erythrobacteraceae</taxon>
        <taxon>Altererythrobacter</taxon>
    </lineage>
</organism>